<evidence type="ECO:0000313" key="2">
    <source>
        <dbReference type="EMBL" id="HGD13767.1"/>
    </source>
</evidence>
<keyword evidence="1" id="KW-0472">Membrane</keyword>
<feature type="transmembrane region" description="Helical" evidence="1">
    <location>
        <begin position="64"/>
        <end position="81"/>
    </location>
</feature>
<feature type="transmembrane region" description="Helical" evidence="1">
    <location>
        <begin position="12"/>
        <end position="29"/>
    </location>
</feature>
<reference evidence="2" key="1">
    <citation type="journal article" date="2020" name="mSystems">
        <title>Genome- and Community-Level Interaction Insights into Carbon Utilization and Element Cycling Functions of Hydrothermarchaeota in Hydrothermal Sediment.</title>
        <authorList>
            <person name="Zhou Z."/>
            <person name="Liu Y."/>
            <person name="Xu W."/>
            <person name="Pan J."/>
            <person name="Luo Z.H."/>
            <person name="Li M."/>
        </authorList>
    </citation>
    <scope>NUCLEOTIDE SEQUENCE [LARGE SCALE GENOMIC DNA]</scope>
    <source>
        <strain evidence="2">SpSt-914</strain>
    </source>
</reference>
<comment type="caution">
    <text evidence="2">The sequence shown here is derived from an EMBL/GenBank/DDBJ whole genome shotgun (WGS) entry which is preliminary data.</text>
</comment>
<accession>A0A7V3PUV8</accession>
<organism evidence="2">
    <name type="scientific">candidate division WOR-3 bacterium</name>
    <dbReference type="NCBI Taxonomy" id="2052148"/>
    <lineage>
        <taxon>Bacteria</taxon>
        <taxon>Bacteria division WOR-3</taxon>
    </lineage>
</organism>
<dbReference type="AlphaFoldDB" id="A0A7V3PUV8"/>
<feature type="transmembrane region" description="Helical" evidence="1">
    <location>
        <begin position="122"/>
        <end position="142"/>
    </location>
</feature>
<protein>
    <submittedName>
        <fullName evidence="2">Uncharacterized protein</fullName>
    </submittedName>
</protein>
<feature type="transmembrane region" description="Helical" evidence="1">
    <location>
        <begin position="154"/>
        <end position="178"/>
    </location>
</feature>
<dbReference type="EMBL" id="DTMZ01000169">
    <property type="protein sequence ID" value="HGD13767.1"/>
    <property type="molecule type" value="Genomic_DNA"/>
</dbReference>
<sequence length="187" mass="21084">MVSRNTEESLRTLGYIICGLVAGWLNWRVLPFRSYVLTPPQLLPFLVVGVAGGLIYAGTRLRGFGYGMMMVGLLFFLQLALMPPLRPETVIRAGLWALPVGLSFLFAGVLFKLLVRWQFGKFLLMGMLVGIGYMLVLIFFRLRAQEPIFRQQLAGQFVLGAMLGGFLGILIEGVEFIFPLRRFDNRF</sequence>
<evidence type="ECO:0000256" key="1">
    <source>
        <dbReference type="SAM" id="Phobius"/>
    </source>
</evidence>
<keyword evidence="1" id="KW-1133">Transmembrane helix</keyword>
<feature type="transmembrane region" description="Helical" evidence="1">
    <location>
        <begin position="41"/>
        <end position="57"/>
    </location>
</feature>
<name>A0A7V3PUV8_UNCW3</name>
<gene>
    <name evidence="2" type="ORF">ENX16_06810</name>
</gene>
<keyword evidence="1" id="KW-0812">Transmembrane</keyword>
<feature type="transmembrane region" description="Helical" evidence="1">
    <location>
        <begin position="93"/>
        <end position="115"/>
    </location>
</feature>
<proteinExistence type="predicted"/>